<dbReference type="SMART" id="SM00382">
    <property type="entry name" value="AAA"/>
    <property type="match status" value="1"/>
</dbReference>
<accession>F9UKJ6</accession>
<dbReference type="Gene3D" id="3.40.50.300">
    <property type="entry name" value="P-loop containing nucleotide triphosphate hydrolases"/>
    <property type="match status" value="1"/>
</dbReference>
<keyword evidence="3" id="KW-0547">Nucleotide-binding</keyword>
<dbReference type="CDD" id="cd03230">
    <property type="entry name" value="ABC_DR_subfamily_A"/>
    <property type="match status" value="1"/>
</dbReference>
<dbReference type="InterPro" id="IPR003593">
    <property type="entry name" value="AAA+_ATPase"/>
</dbReference>
<dbReference type="GO" id="GO:0005524">
    <property type="term" value="F:ATP binding"/>
    <property type="evidence" value="ECO:0007669"/>
    <property type="project" value="UniProtKB-KW"/>
</dbReference>
<evidence type="ECO:0000256" key="2">
    <source>
        <dbReference type="ARBA" id="ARBA00022448"/>
    </source>
</evidence>
<evidence type="ECO:0000259" key="5">
    <source>
        <dbReference type="PROSITE" id="PS50893"/>
    </source>
</evidence>
<protein>
    <submittedName>
        <fullName evidence="6">Abc transporter ATP-binding protein</fullName>
    </submittedName>
</protein>
<keyword evidence="7" id="KW-1185">Reference proteome</keyword>
<dbReference type="Proteomes" id="UP000004978">
    <property type="component" value="Unassembled WGS sequence"/>
</dbReference>
<dbReference type="Pfam" id="PF00005">
    <property type="entry name" value="ABC_tran"/>
    <property type="match status" value="1"/>
</dbReference>
<evidence type="ECO:0000256" key="4">
    <source>
        <dbReference type="ARBA" id="ARBA00022840"/>
    </source>
</evidence>
<sequence>MWKFLTKTYWSNKKEYKKKIQNIKKIKFKVPQKDIAISIQNLTKVFKLKNGSYKYALDNVSFEIKKGEFHGFIGDNGAGKTTTIRSILGFYPSHFGEIFIDGINARSIKSKEKIGYIPEIAVFPKKLNVEEYLLYLAKMTNLDSKKAVERVQELIKEYGFNAKDLQKSPALMSSGQKKKVLLMQALLNDPDILIMDEPAANLDPSARINFFETIKKLHMQGKTILISSHILLELEQYIDSYTVLKDGKVLDSGKISEKLKNQKFNKVLILSNNSLIKDFLIQNKIKHQLVNDQWKLKLNAEQEQKLFFEITRKNYKILEFKDNKLHLDEIYFKN</sequence>
<dbReference type="SUPFAM" id="SSF52540">
    <property type="entry name" value="P-loop containing nucleoside triphosphate hydrolases"/>
    <property type="match status" value="1"/>
</dbReference>
<dbReference type="STRING" id="1037410.MCSF7_02046"/>
<evidence type="ECO:0000256" key="3">
    <source>
        <dbReference type="ARBA" id="ARBA00022741"/>
    </source>
</evidence>
<comment type="caution">
    <text evidence="6">The sequence shown here is derived from an EMBL/GenBank/DDBJ whole genome shotgun (WGS) entry which is preliminary data.</text>
</comment>
<dbReference type="PANTHER" id="PTHR42711">
    <property type="entry name" value="ABC TRANSPORTER ATP-BINDING PROTEIN"/>
    <property type="match status" value="1"/>
</dbReference>
<evidence type="ECO:0000313" key="7">
    <source>
        <dbReference type="Proteomes" id="UP000004978"/>
    </source>
</evidence>
<gene>
    <name evidence="6" type="ORF">MCSF7_02046</name>
</gene>
<comment type="similarity">
    <text evidence="1">Belongs to the ABC transporter superfamily.</text>
</comment>
<name>F9UKJ6_9BACT</name>
<keyword evidence="4 6" id="KW-0067">ATP-binding</keyword>
<dbReference type="eggNOG" id="COG1131">
    <property type="taxonomic scope" value="Bacteria"/>
</dbReference>
<proteinExistence type="inferred from homology"/>
<dbReference type="RefSeq" id="WP_006608814.1">
    <property type="nucleotide sequence ID" value="NZ_AFXA01000011.1"/>
</dbReference>
<evidence type="ECO:0000256" key="1">
    <source>
        <dbReference type="ARBA" id="ARBA00005417"/>
    </source>
</evidence>
<dbReference type="InterPro" id="IPR050763">
    <property type="entry name" value="ABC_transporter_ATP-binding"/>
</dbReference>
<evidence type="ECO:0000313" key="6">
    <source>
        <dbReference type="EMBL" id="EGV00201.1"/>
    </source>
</evidence>
<dbReference type="AlphaFoldDB" id="F9UKJ6"/>
<feature type="domain" description="ABC transporter" evidence="5">
    <location>
        <begin position="37"/>
        <end position="271"/>
    </location>
</feature>
<dbReference type="InterPro" id="IPR003439">
    <property type="entry name" value="ABC_transporter-like_ATP-bd"/>
</dbReference>
<dbReference type="PROSITE" id="PS50893">
    <property type="entry name" value="ABC_TRANSPORTER_2"/>
    <property type="match status" value="1"/>
</dbReference>
<keyword evidence="2" id="KW-0813">Transport</keyword>
<reference evidence="6 7" key="1">
    <citation type="journal article" date="2013" name="Genome Announc.">
        <title>Genome Sequence of Mycoplasma columbinum Strain SF7.</title>
        <authorList>
            <person name="Guo Z."/>
            <person name="Xu X."/>
            <person name="Zheng Q."/>
            <person name="Li T."/>
            <person name="Kuang S."/>
            <person name="Zhang Z."/>
            <person name="Chen Y."/>
            <person name="Lu X."/>
            <person name="Zhou R."/>
            <person name="Bi D."/>
            <person name="Jin H."/>
        </authorList>
    </citation>
    <scope>NUCLEOTIDE SEQUENCE [LARGE SCALE GENOMIC DNA]</scope>
    <source>
        <strain evidence="6 7">SF7</strain>
    </source>
</reference>
<dbReference type="EMBL" id="AFXA01000011">
    <property type="protein sequence ID" value="EGV00201.1"/>
    <property type="molecule type" value="Genomic_DNA"/>
</dbReference>
<dbReference type="PANTHER" id="PTHR42711:SF5">
    <property type="entry name" value="ABC TRANSPORTER ATP-BINDING PROTEIN NATA"/>
    <property type="match status" value="1"/>
</dbReference>
<dbReference type="InterPro" id="IPR027417">
    <property type="entry name" value="P-loop_NTPase"/>
</dbReference>
<dbReference type="GO" id="GO:0016887">
    <property type="term" value="F:ATP hydrolysis activity"/>
    <property type="evidence" value="ECO:0007669"/>
    <property type="project" value="InterPro"/>
</dbReference>
<organism evidence="6 7">
    <name type="scientific">Mycoplasmopsis columbina SF7</name>
    <dbReference type="NCBI Taxonomy" id="1037410"/>
    <lineage>
        <taxon>Bacteria</taxon>
        <taxon>Bacillati</taxon>
        <taxon>Mycoplasmatota</taxon>
        <taxon>Mycoplasmoidales</taxon>
        <taxon>Metamycoplasmataceae</taxon>
        <taxon>Mycoplasmopsis</taxon>
    </lineage>
</organism>